<evidence type="ECO:0000256" key="1">
    <source>
        <dbReference type="SAM" id="MobiDB-lite"/>
    </source>
</evidence>
<dbReference type="GeneID" id="87942178"/>
<keyword evidence="4" id="KW-1185">Reference proteome</keyword>
<name>A0AAX4IBC1_9PEZI</name>
<evidence type="ECO:0000256" key="2">
    <source>
        <dbReference type="SAM" id="SignalP"/>
    </source>
</evidence>
<reference evidence="4" key="1">
    <citation type="journal article" date="2023" name="bioRxiv">
        <title>Complete genome of the Medicago anthracnose fungus, Colletotrichum destructivum, reveals a mini-chromosome-like region within a core chromosome.</title>
        <authorList>
            <person name="Lapalu N."/>
            <person name="Simon A."/>
            <person name="Lu A."/>
            <person name="Plaumann P.-L."/>
            <person name="Amselem J."/>
            <person name="Pigne S."/>
            <person name="Auger A."/>
            <person name="Koch C."/>
            <person name="Dallery J.-F."/>
            <person name="O'Connell R.J."/>
        </authorList>
    </citation>
    <scope>NUCLEOTIDE SEQUENCE [LARGE SCALE GENOMIC DNA]</scope>
    <source>
        <strain evidence="4">CBS 520.97</strain>
    </source>
</reference>
<feature type="signal peptide" evidence="2">
    <location>
        <begin position="1"/>
        <end position="18"/>
    </location>
</feature>
<dbReference type="RefSeq" id="XP_062777885.1">
    <property type="nucleotide sequence ID" value="XM_062921834.1"/>
</dbReference>
<evidence type="ECO:0000313" key="3">
    <source>
        <dbReference type="EMBL" id="WQF80661.1"/>
    </source>
</evidence>
<proteinExistence type="predicted"/>
<evidence type="ECO:0000313" key="4">
    <source>
        <dbReference type="Proteomes" id="UP001322277"/>
    </source>
</evidence>
<sequence>MRNGTTVMAFSLILCCEGHDLLQSLQSQRASNRLSDRLSETRRSPAQAMERLI</sequence>
<accession>A0AAX4IBC1</accession>
<dbReference type="KEGG" id="cdet:87942178"/>
<dbReference type="Proteomes" id="UP001322277">
    <property type="component" value="Chromosome 3"/>
</dbReference>
<gene>
    <name evidence="3" type="ORF">CDEST_05675</name>
</gene>
<dbReference type="AlphaFoldDB" id="A0AAX4IBC1"/>
<feature type="region of interest" description="Disordered" evidence="1">
    <location>
        <begin position="29"/>
        <end position="53"/>
    </location>
</feature>
<protein>
    <submittedName>
        <fullName evidence="3">Uncharacterized protein</fullName>
    </submittedName>
</protein>
<feature type="chain" id="PRO_5043433109" evidence="2">
    <location>
        <begin position="19"/>
        <end position="53"/>
    </location>
</feature>
<feature type="compositionally biased region" description="Basic and acidic residues" evidence="1">
    <location>
        <begin position="34"/>
        <end position="43"/>
    </location>
</feature>
<organism evidence="3 4">
    <name type="scientific">Colletotrichum destructivum</name>
    <dbReference type="NCBI Taxonomy" id="34406"/>
    <lineage>
        <taxon>Eukaryota</taxon>
        <taxon>Fungi</taxon>
        <taxon>Dikarya</taxon>
        <taxon>Ascomycota</taxon>
        <taxon>Pezizomycotina</taxon>
        <taxon>Sordariomycetes</taxon>
        <taxon>Hypocreomycetidae</taxon>
        <taxon>Glomerellales</taxon>
        <taxon>Glomerellaceae</taxon>
        <taxon>Colletotrichum</taxon>
        <taxon>Colletotrichum destructivum species complex</taxon>
    </lineage>
</organism>
<keyword evidence="2" id="KW-0732">Signal</keyword>
<dbReference type="EMBL" id="CP137307">
    <property type="protein sequence ID" value="WQF80661.1"/>
    <property type="molecule type" value="Genomic_DNA"/>
</dbReference>